<evidence type="ECO:0000313" key="4">
    <source>
        <dbReference type="Proteomes" id="UP000279259"/>
    </source>
</evidence>
<dbReference type="Pfam" id="PF05686">
    <property type="entry name" value="Glyco_transf_90"/>
    <property type="match status" value="1"/>
</dbReference>
<organism evidence="3 4">
    <name type="scientific">Saitozyma podzolica</name>
    <dbReference type="NCBI Taxonomy" id="1890683"/>
    <lineage>
        <taxon>Eukaryota</taxon>
        <taxon>Fungi</taxon>
        <taxon>Dikarya</taxon>
        <taxon>Basidiomycota</taxon>
        <taxon>Agaricomycotina</taxon>
        <taxon>Tremellomycetes</taxon>
        <taxon>Tremellales</taxon>
        <taxon>Trimorphomycetaceae</taxon>
        <taxon>Saitozyma</taxon>
    </lineage>
</organism>
<evidence type="ECO:0000313" key="3">
    <source>
        <dbReference type="EMBL" id="RSH89191.1"/>
    </source>
</evidence>
<evidence type="ECO:0000256" key="1">
    <source>
        <dbReference type="SAM" id="Phobius"/>
    </source>
</evidence>
<feature type="domain" description="Glycosyl transferase CAP10" evidence="2">
    <location>
        <begin position="346"/>
        <end position="642"/>
    </location>
</feature>
<dbReference type="PANTHER" id="PTHR12203:SF118">
    <property type="entry name" value="BETA-1,2-XYLOSYLTRANSFERASE 1"/>
    <property type="match status" value="1"/>
</dbReference>
<keyword evidence="1" id="KW-0472">Membrane</keyword>
<dbReference type="PANTHER" id="PTHR12203">
    <property type="entry name" value="KDEL LYS-ASP-GLU-LEU CONTAINING - RELATED"/>
    <property type="match status" value="1"/>
</dbReference>
<dbReference type="InterPro" id="IPR051091">
    <property type="entry name" value="O-Glucosyltr/Glycosyltrsf_90"/>
</dbReference>
<proteinExistence type="predicted"/>
<dbReference type="AlphaFoldDB" id="A0A427YDF5"/>
<reference evidence="3 4" key="1">
    <citation type="submission" date="2018-11" db="EMBL/GenBank/DDBJ databases">
        <title>Genome sequence of Saitozyma podzolica DSM 27192.</title>
        <authorList>
            <person name="Aliyu H."/>
            <person name="Gorte O."/>
            <person name="Ochsenreither K."/>
        </authorList>
    </citation>
    <scope>NUCLEOTIDE SEQUENCE [LARGE SCALE GENOMIC DNA]</scope>
    <source>
        <strain evidence="3 4">DSM 27192</strain>
    </source>
</reference>
<accession>A0A427YDF5</accession>
<dbReference type="InterPro" id="IPR006598">
    <property type="entry name" value="CAP10"/>
</dbReference>
<protein>
    <submittedName>
        <fullName evidence="3">F-actin-capping protein subunit beta</fullName>
    </submittedName>
</protein>
<evidence type="ECO:0000259" key="2">
    <source>
        <dbReference type="SMART" id="SM00672"/>
    </source>
</evidence>
<dbReference type="OrthoDB" id="541052at2759"/>
<dbReference type="Proteomes" id="UP000279259">
    <property type="component" value="Unassembled WGS sequence"/>
</dbReference>
<feature type="transmembrane region" description="Helical" evidence="1">
    <location>
        <begin position="21"/>
        <end position="39"/>
    </location>
</feature>
<name>A0A427YDF5_9TREE</name>
<gene>
    <name evidence="3" type="primary">CAP2_1</name>
    <name evidence="3" type="ORF">EHS25_002303</name>
</gene>
<keyword evidence="1" id="KW-0812">Transmembrane</keyword>
<sequence length="656" mass="75029">MARAHRLSSPVSLPRRYRASRIIVYLACLILLASALLFLTPDADPAEDPHAWLDEYISPPEGEISPGVTKGAQRFLSFWKDDEDPNLPRGLRFAGDGLVRGWDGVHDIVETHKLGKKDKRRLEEVRDRHPIEELIARGQERWEGLLANQSKTLPQAVAEYTRRYDRAPPKGFEEWWQFCKRNQVKIVDDYDQINRDIEPFLALSPELFRKRAEETEATAHSYKISLSPSGEATISGERASSSRGRHLRDLLAPLAELLPNEITITVSDHDLGSWLLGDDQRQAALKAARKGRYLSEASLKGFEQRNGRVAAPGLVSACPEGSSAWNRSLGIEDNMADTNGTKETTFVYDPRPTFDFCANPSLLQQHGSLSFDFARETMLRPIFQLSKFSRNPEFLTTPLEAYENATSKSAMEKYTPWEGKTENKLFWRGSSTGDSYSKRKNYDWRNSHRPRLHLLAQATEGDRKVWVERGKDWELEAWNQGKLNEKYLDIGLAGKPHQCKQEDGTCDEMANEIHFKDRVRPEDSAKFKYVLDVDGNGWSSRYHRLMLSGSAVVKSTIYPEWHSDWLTPWVHYIPSQIDYSDVYSIMSFFIGPPDGRAGGHDGLARGIAEAGRQFALEHWRWEDMQAYMFRLLLEYSRLMADDRKAASYQKTYETKA</sequence>
<keyword evidence="4" id="KW-1185">Reference proteome</keyword>
<keyword evidence="1" id="KW-1133">Transmembrane helix</keyword>
<comment type="caution">
    <text evidence="3">The sequence shown here is derived from an EMBL/GenBank/DDBJ whole genome shotgun (WGS) entry which is preliminary data.</text>
</comment>
<dbReference type="SMART" id="SM00672">
    <property type="entry name" value="CAP10"/>
    <property type="match status" value="1"/>
</dbReference>
<dbReference type="EMBL" id="RSCD01000014">
    <property type="protein sequence ID" value="RSH89191.1"/>
    <property type="molecule type" value="Genomic_DNA"/>
</dbReference>